<dbReference type="Gene3D" id="3.40.50.12780">
    <property type="entry name" value="N-terminal domain of ligase-like"/>
    <property type="match status" value="1"/>
</dbReference>
<evidence type="ECO:0000259" key="3">
    <source>
        <dbReference type="PROSITE" id="PS50075"/>
    </source>
</evidence>
<sequence length="958" mass="101686">MSYSAGPFDWSTLDLWSRRHPSAPAILALSNRPPLLWGGLPGCIAAIADRLKEAGVAANARIALSMPPGAEAATVCLAAMRTGIAVPLNPELTVSETASALERLRPHILVYRAGLPGGAERIAHELGVPTLAVEWSAQDIAGWPRLAPASGAALPVAEDDTLAAPDGTRMILQTSGTTAQPKLVPLTEENLFAAAAALIESLALTERDRALNLLPQFHIGGLWDLVGAPLLSGGSVICGGTFSRAALAAGCALSPSWVQLVPSMIRSVLETPTLEMASTLRLLRSVSAPLPPALKQEAEARLGLPVVEIYGMTETAGVIASNPLAPSQQRPGSVGLRAGVGIVLLRPSGEPAGPGEEGEVVVRGRQVSPGYLAASAGDAVAFSTEGFHTGDLGRMDADGHLWLQGRLKDLINRGGEMVSPAEIEAALLSLDGVADAAAFAVPHPTLGEEIEAAIVLAGDGGDFAGSDAALAALRPILGHGRVPARLHIIDALPRTSGGKLQRSRLAARFSLASEPDAAAEPVKPAQSWPQRPLARWIAEIWASVLRKEVMGGDEDFFQSGGTSLQAAQTAAIIQDRYPDYILYVSSVYEAPTPVLQAAFLTAHYPEMVARIIGAQFHGCSASEAPVTEEVRAYFRGAIADPLPSVPRGSAPNPPAVFILSPPRSGSTLLRAMLAGHPGLFAPPELYLLSHSDLASRRAWYGPAHASQLEGLPRALMGAEGCDADTAAALVAEMEKVGTSMPEIYHRLQSAIGERMLVDKTPFYGVHPGVLAACETTFDGAFYVHLSRHPYGMIRSFDQARLGQLWWPRLAGPQAGATCPLSSRQLAELIWEHVHHNVTGFLDSIPAARRIHVRYEDLVDQPEATCRRLCACLGIAFDPAMLEPLGDPSRRMTDGLRPGSRMIGDPKFHAHRGIDRESARRWKQDYDEDFLSDATWALADALGHGERLGKAEERIVFEV</sequence>
<dbReference type="InterPro" id="IPR000873">
    <property type="entry name" value="AMP-dep_synth/lig_dom"/>
</dbReference>
<dbReference type="AlphaFoldDB" id="A0A4R1IA71"/>
<accession>A0A4R1IA71</accession>
<evidence type="ECO:0000256" key="1">
    <source>
        <dbReference type="ARBA" id="ARBA00006432"/>
    </source>
</evidence>
<keyword evidence="5" id="KW-1185">Reference proteome</keyword>
<dbReference type="InterPro" id="IPR027417">
    <property type="entry name" value="P-loop_NTPase"/>
</dbReference>
<comment type="caution">
    <text evidence="4">The sequence shown here is derived from an EMBL/GenBank/DDBJ whole genome shotgun (WGS) entry which is preliminary data.</text>
</comment>
<dbReference type="EMBL" id="SMFY01000001">
    <property type="protein sequence ID" value="TCK31153.1"/>
    <property type="molecule type" value="Genomic_DNA"/>
</dbReference>
<dbReference type="InterPro" id="IPR045851">
    <property type="entry name" value="AMP-bd_C_sf"/>
</dbReference>
<dbReference type="SUPFAM" id="SSF56801">
    <property type="entry name" value="Acetyl-CoA synthetase-like"/>
    <property type="match status" value="1"/>
</dbReference>
<keyword evidence="2 4" id="KW-0436">Ligase</keyword>
<dbReference type="OrthoDB" id="9803968at2"/>
<dbReference type="PROSITE" id="PS50075">
    <property type="entry name" value="CARRIER"/>
    <property type="match status" value="1"/>
</dbReference>
<dbReference type="Pfam" id="PF13469">
    <property type="entry name" value="Sulfotransfer_3"/>
    <property type="match status" value="1"/>
</dbReference>
<evidence type="ECO:0000313" key="5">
    <source>
        <dbReference type="Proteomes" id="UP000295030"/>
    </source>
</evidence>
<proteinExistence type="inferred from homology"/>
<dbReference type="Gene3D" id="3.40.50.300">
    <property type="entry name" value="P-loop containing nucleotide triphosphate hydrolases"/>
    <property type="match status" value="1"/>
</dbReference>
<dbReference type="SUPFAM" id="SSF47336">
    <property type="entry name" value="ACP-like"/>
    <property type="match status" value="1"/>
</dbReference>
<dbReference type="Gene3D" id="3.30.300.30">
    <property type="match status" value="1"/>
</dbReference>
<dbReference type="Pfam" id="PF00501">
    <property type="entry name" value="AMP-binding"/>
    <property type="match status" value="1"/>
</dbReference>
<dbReference type="Pfam" id="PF00550">
    <property type="entry name" value="PP-binding"/>
    <property type="match status" value="1"/>
</dbReference>
<dbReference type="Pfam" id="PF13193">
    <property type="entry name" value="AMP-binding_C"/>
    <property type="match status" value="1"/>
</dbReference>
<name>A0A4R1IA71_ANCAQ</name>
<gene>
    <name evidence="4" type="ORF">EV667_1258</name>
</gene>
<evidence type="ECO:0000256" key="2">
    <source>
        <dbReference type="ARBA" id="ARBA00022598"/>
    </source>
</evidence>
<dbReference type="InterPro" id="IPR036736">
    <property type="entry name" value="ACP-like_sf"/>
</dbReference>
<dbReference type="PANTHER" id="PTHR43201:SF5">
    <property type="entry name" value="MEDIUM-CHAIN ACYL-COA LIGASE ACSF2, MITOCHONDRIAL"/>
    <property type="match status" value="1"/>
</dbReference>
<dbReference type="InterPro" id="IPR025110">
    <property type="entry name" value="AMP-bd_C"/>
</dbReference>
<dbReference type="GO" id="GO:0031956">
    <property type="term" value="F:medium-chain fatty acid-CoA ligase activity"/>
    <property type="evidence" value="ECO:0007669"/>
    <property type="project" value="TreeGrafter"/>
</dbReference>
<evidence type="ECO:0000313" key="4">
    <source>
        <dbReference type="EMBL" id="TCK31153.1"/>
    </source>
</evidence>
<dbReference type="SUPFAM" id="SSF52540">
    <property type="entry name" value="P-loop containing nucleoside triphosphate hydrolases"/>
    <property type="match status" value="1"/>
</dbReference>
<dbReference type="Proteomes" id="UP000295030">
    <property type="component" value="Unassembled WGS sequence"/>
</dbReference>
<dbReference type="RefSeq" id="WP_131834392.1">
    <property type="nucleotide sequence ID" value="NZ_SMFY01000001.1"/>
</dbReference>
<reference evidence="4 5" key="1">
    <citation type="submission" date="2019-03" db="EMBL/GenBank/DDBJ databases">
        <title>Genomic Encyclopedia of Type Strains, Phase IV (KMG-IV): sequencing the most valuable type-strain genomes for metagenomic binning, comparative biology and taxonomic classification.</title>
        <authorList>
            <person name="Goeker M."/>
        </authorList>
    </citation>
    <scope>NUCLEOTIDE SEQUENCE [LARGE SCALE GENOMIC DNA]</scope>
    <source>
        <strain evidence="4 5">DSM 101</strain>
    </source>
</reference>
<protein>
    <submittedName>
        <fullName evidence="4">Acyl-CoA synthetase (AMP-forming)/AMP-acid ligase II</fullName>
    </submittedName>
</protein>
<feature type="domain" description="Carrier" evidence="3">
    <location>
        <begin position="528"/>
        <end position="604"/>
    </location>
</feature>
<organism evidence="4 5">
    <name type="scientific">Ancylobacter aquaticus</name>
    <dbReference type="NCBI Taxonomy" id="100"/>
    <lineage>
        <taxon>Bacteria</taxon>
        <taxon>Pseudomonadati</taxon>
        <taxon>Pseudomonadota</taxon>
        <taxon>Alphaproteobacteria</taxon>
        <taxon>Hyphomicrobiales</taxon>
        <taxon>Xanthobacteraceae</taxon>
        <taxon>Ancylobacter</taxon>
    </lineage>
</organism>
<dbReference type="InterPro" id="IPR009081">
    <property type="entry name" value="PP-bd_ACP"/>
</dbReference>
<dbReference type="PANTHER" id="PTHR43201">
    <property type="entry name" value="ACYL-COA SYNTHETASE"/>
    <property type="match status" value="1"/>
</dbReference>
<dbReference type="Gene3D" id="1.10.1200.10">
    <property type="entry name" value="ACP-like"/>
    <property type="match status" value="1"/>
</dbReference>
<dbReference type="GO" id="GO:0006631">
    <property type="term" value="P:fatty acid metabolic process"/>
    <property type="evidence" value="ECO:0007669"/>
    <property type="project" value="TreeGrafter"/>
</dbReference>
<dbReference type="InterPro" id="IPR042099">
    <property type="entry name" value="ANL_N_sf"/>
</dbReference>
<comment type="similarity">
    <text evidence="1">Belongs to the ATP-dependent AMP-binding enzyme family.</text>
</comment>